<organism evidence="1 2">
    <name type="scientific">Nibribacter koreensis</name>
    <dbReference type="NCBI Taxonomy" id="1084519"/>
    <lineage>
        <taxon>Bacteria</taxon>
        <taxon>Pseudomonadati</taxon>
        <taxon>Bacteroidota</taxon>
        <taxon>Cytophagia</taxon>
        <taxon>Cytophagales</taxon>
        <taxon>Hymenobacteraceae</taxon>
        <taxon>Nibribacter</taxon>
    </lineage>
</organism>
<comment type="caution">
    <text evidence="1">The sequence shown here is derived from an EMBL/GenBank/DDBJ whole genome shotgun (WGS) entry which is preliminary data.</text>
</comment>
<name>A0ABP8FH51_9BACT</name>
<evidence type="ECO:0000313" key="1">
    <source>
        <dbReference type="EMBL" id="GAA4303721.1"/>
    </source>
</evidence>
<reference evidence="2" key="1">
    <citation type="journal article" date="2019" name="Int. J. Syst. Evol. Microbiol.">
        <title>The Global Catalogue of Microorganisms (GCM) 10K type strain sequencing project: providing services to taxonomists for standard genome sequencing and annotation.</title>
        <authorList>
            <consortium name="The Broad Institute Genomics Platform"/>
            <consortium name="The Broad Institute Genome Sequencing Center for Infectious Disease"/>
            <person name="Wu L."/>
            <person name="Ma J."/>
        </authorList>
    </citation>
    <scope>NUCLEOTIDE SEQUENCE [LARGE SCALE GENOMIC DNA]</scope>
    <source>
        <strain evidence="2">JCM 17917</strain>
    </source>
</reference>
<evidence type="ECO:0008006" key="3">
    <source>
        <dbReference type="Google" id="ProtNLM"/>
    </source>
</evidence>
<accession>A0ABP8FH51</accession>
<sequence>MQCLTAAGLRLIETRLHYYSQDLKNFTGERYPVRQATILDKEALAQLAAQQRNPFDRTHADTAFTTQEADAYLARYAQEALNGFCAGVLVPREEPVPNAFLAYSTYQEALPTKPLNRYHVALAAVGLGYKGGLFKLVSELVHIAKADPSAVVTYTTQSTNRAAIKTCEKLGFGFARATHILSFST</sequence>
<protein>
    <recommendedName>
        <fullName evidence="3">N-acetyltransferase domain-containing protein</fullName>
    </recommendedName>
</protein>
<gene>
    <name evidence="1" type="ORF">GCM10023183_16580</name>
</gene>
<keyword evidence="2" id="KW-1185">Reference proteome</keyword>
<dbReference type="EMBL" id="BAABGX010000002">
    <property type="protein sequence ID" value="GAA4303721.1"/>
    <property type="molecule type" value="Genomic_DNA"/>
</dbReference>
<evidence type="ECO:0000313" key="2">
    <source>
        <dbReference type="Proteomes" id="UP001501844"/>
    </source>
</evidence>
<dbReference type="SUPFAM" id="SSF55729">
    <property type="entry name" value="Acyl-CoA N-acyltransferases (Nat)"/>
    <property type="match status" value="1"/>
</dbReference>
<dbReference type="Gene3D" id="3.40.630.30">
    <property type="match status" value="1"/>
</dbReference>
<dbReference type="Proteomes" id="UP001501844">
    <property type="component" value="Unassembled WGS sequence"/>
</dbReference>
<dbReference type="InterPro" id="IPR016181">
    <property type="entry name" value="Acyl_CoA_acyltransferase"/>
</dbReference>
<proteinExistence type="predicted"/>